<dbReference type="Gene3D" id="1.20.1260.10">
    <property type="match status" value="1"/>
</dbReference>
<comment type="caution">
    <text evidence="3">The sequence shown here is derived from an EMBL/GenBank/DDBJ whole genome shotgun (WGS) entry which is preliminary data.</text>
</comment>
<name>A0ABR9WCW8_9BACT</name>
<feature type="signal peptide" evidence="1">
    <location>
        <begin position="1"/>
        <end position="23"/>
    </location>
</feature>
<dbReference type="InterPro" id="IPR025419">
    <property type="entry name" value="DUF4142"/>
</dbReference>
<evidence type="ECO:0000259" key="2">
    <source>
        <dbReference type="Pfam" id="PF13628"/>
    </source>
</evidence>
<dbReference type="PANTHER" id="PTHR38593:SF1">
    <property type="entry name" value="BLR2558 PROTEIN"/>
    <property type="match status" value="1"/>
</dbReference>
<reference evidence="4" key="1">
    <citation type="submission" date="2023-07" db="EMBL/GenBank/DDBJ databases">
        <title>Dyadobacter sp. nov 'subterranea' isolated from contaminted grondwater.</title>
        <authorList>
            <person name="Szabo I."/>
            <person name="Al-Omari J."/>
            <person name="Szerdahelyi S.G."/>
            <person name="Rado J."/>
        </authorList>
    </citation>
    <scope>NUCLEOTIDE SEQUENCE [LARGE SCALE GENOMIC DNA]</scope>
    <source>
        <strain evidence="4">UP-52</strain>
    </source>
</reference>
<dbReference type="RefSeq" id="WP_194120435.1">
    <property type="nucleotide sequence ID" value="NZ_JACYGY010000001.1"/>
</dbReference>
<feature type="domain" description="DUF4142" evidence="2">
    <location>
        <begin position="29"/>
        <end position="164"/>
    </location>
</feature>
<accession>A0ABR9WCW8</accession>
<dbReference type="PANTHER" id="PTHR38593">
    <property type="entry name" value="BLR2558 PROTEIN"/>
    <property type="match status" value="1"/>
</dbReference>
<evidence type="ECO:0000313" key="3">
    <source>
        <dbReference type="EMBL" id="MBE9462216.1"/>
    </source>
</evidence>
<keyword evidence="4" id="KW-1185">Reference proteome</keyword>
<proteinExistence type="predicted"/>
<dbReference type="EMBL" id="JACYGY010000001">
    <property type="protein sequence ID" value="MBE9462216.1"/>
    <property type="molecule type" value="Genomic_DNA"/>
</dbReference>
<keyword evidence="1" id="KW-0732">Signal</keyword>
<evidence type="ECO:0000256" key="1">
    <source>
        <dbReference type="SAM" id="SignalP"/>
    </source>
</evidence>
<dbReference type="Pfam" id="PF13628">
    <property type="entry name" value="DUF4142"/>
    <property type="match status" value="1"/>
</dbReference>
<gene>
    <name evidence="3" type="ORF">IEE83_10010</name>
</gene>
<dbReference type="InterPro" id="IPR012347">
    <property type="entry name" value="Ferritin-like"/>
</dbReference>
<protein>
    <submittedName>
        <fullName evidence="3">DUF4142 domain-containing protein</fullName>
    </submittedName>
</protein>
<evidence type="ECO:0000313" key="4">
    <source>
        <dbReference type="Proteomes" id="UP000634134"/>
    </source>
</evidence>
<dbReference type="Proteomes" id="UP000634134">
    <property type="component" value="Unassembled WGS sequence"/>
</dbReference>
<feature type="chain" id="PRO_5047210335" evidence="1">
    <location>
        <begin position="24"/>
        <end position="168"/>
    </location>
</feature>
<sequence>MKNYFIYALILAGSQFLSQHSYAQSVQNQDADFVQKAAEGGMLEVNLGQLALKKAEAKQVKDFAKMMVDDHTKENEELMTLSKKKKFDMPATFGSAKQMMCDSLSSKSGNTFDMIYMNMMIASHEETIGLFQREATGGKDADLKKWATAKLPALKHHLEMAKMLFKTN</sequence>
<organism evidence="3 4">
    <name type="scientific">Dyadobacter subterraneus</name>
    <dbReference type="NCBI Taxonomy" id="2773304"/>
    <lineage>
        <taxon>Bacteria</taxon>
        <taxon>Pseudomonadati</taxon>
        <taxon>Bacteroidota</taxon>
        <taxon>Cytophagia</taxon>
        <taxon>Cytophagales</taxon>
        <taxon>Spirosomataceae</taxon>
        <taxon>Dyadobacter</taxon>
    </lineage>
</organism>